<keyword evidence="3 9" id="KW-0347">Helicase</keyword>
<evidence type="ECO:0000256" key="6">
    <source>
        <dbReference type="SAM" id="MobiDB-lite"/>
    </source>
</evidence>
<dbReference type="EMBL" id="LGTE01000005">
    <property type="protein sequence ID" value="KNZ70225.1"/>
    <property type="molecule type" value="Genomic_DNA"/>
</dbReference>
<keyword evidence="4" id="KW-0067">ATP-binding</keyword>
<comment type="caution">
    <text evidence="9">The sequence shown here is derived from an EMBL/GenBank/DDBJ whole genome shotgun (WGS) entry which is preliminary data.</text>
</comment>
<dbReference type="InterPro" id="IPR057342">
    <property type="entry name" value="DEXDc_RapA"/>
</dbReference>
<feature type="region of interest" description="Disordered" evidence="6">
    <location>
        <begin position="354"/>
        <end position="381"/>
    </location>
</feature>
<feature type="coiled-coil region" evidence="5">
    <location>
        <begin position="849"/>
        <end position="953"/>
    </location>
</feature>
<dbReference type="SUPFAM" id="SSF52540">
    <property type="entry name" value="P-loop containing nucleoside triphosphate hydrolases"/>
    <property type="match status" value="2"/>
</dbReference>
<feature type="compositionally biased region" description="Polar residues" evidence="6">
    <location>
        <begin position="369"/>
        <end position="378"/>
    </location>
</feature>
<dbReference type="InterPro" id="IPR014001">
    <property type="entry name" value="Helicase_ATP-bd"/>
</dbReference>
<dbReference type="SMART" id="SM00490">
    <property type="entry name" value="HELICc"/>
    <property type="match status" value="1"/>
</dbReference>
<evidence type="ECO:0000256" key="3">
    <source>
        <dbReference type="ARBA" id="ARBA00022806"/>
    </source>
</evidence>
<dbReference type="PROSITE" id="PS51194">
    <property type="entry name" value="HELICASE_CTER"/>
    <property type="match status" value="1"/>
</dbReference>
<dbReference type="GO" id="GO:0005524">
    <property type="term" value="F:ATP binding"/>
    <property type="evidence" value="ECO:0007669"/>
    <property type="project" value="UniProtKB-KW"/>
</dbReference>
<sequence length="964" mass="111894">MTTPYHAKYYAHELTRHTTGEGVEKLSRSLFDASVDLNPHQIEAALFAFRSPLAKGVLLADEVGLGKTIESGLVLCQYWAERKRKLLIICPASLRKQWSMELEEKFNLPSVILEAKTYREAEKQGIANPFIQDAIMITSFQFANKMKKELRLVQWDLVVIDEAHKLRNVYKSNNKMGRGIKWALEDRKKLLLTATPLQNSLHELYGLSLLIDDYLFGDLASFRAQYMNSRSDLQALKARLKTFAHRTLRKQVLEYIKYTERKAITFPFTPADDEHALYEAVSAFLKRDDTYAIPRQQKTLTTLILRKLLASSSQAVAGTLETMKLRLEKLRDGLAQDDEQWIEDIIDRDEMGSDLIDEGVEPPDDDWQTSDNSGTQGQLEADREKIKAEIAELEKYILWARSIQVDSKSRVLLKALEAGFTQMEEMGAKRRALIFTESRRTQEYLKKFLEANGYAGKIVLFNGTNTDPESKAILERWLERHNYSTEEKSGGSRAASMRVALVEHFRDHAEIMIATESAAEGVNLQFCSLVINYDLPWNPQRIEQRIGRCHRYGQKHDVVVINFLNQRNEADQRVYQLLEEKFKLFTGVLGASDEVLGSIESGVDFEKRILAIYQQCRTPEEIQEAFRQLQEELEESIASRMAETRRALLENFDEDVHARLRINLQDARAQLDRFGKMFWGLTRYVLRNKARFDDQSLSFHLFDSPDRNRIKTGRYRLITKDRPPVDDAFLYRLSHPLGEYVTETAKSYSTPTAEVTFHITGHPVKISVVEQLRGKSGYLVLTRLTIESYEKEEYLLFNGFSDDGVTLDQEVCEKLFNCSADYRPIPGLAPSVADRLRREAERHIAATIAKSMENNNRHFQEERERLEKWADDMILAAEKELADTKARLRELKRRERQAETLAEQHEIQLKIKETERLQRRQRQQIFDIEDEIMEKRDRLIDELEKRMKQETEAETLFMIRWCVV</sequence>
<evidence type="ECO:0000256" key="4">
    <source>
        <dbReference type="ARBA" id="ARBA00022840"/>
    </source>
</evidence>
<dbReference type="CDD" id="cd18011">
    <property type="entry name" value="DEXDc_RapA"/>
    <property type="match status" value="1"/>
</dbReference>
<keyword evidence="1" id="KW-0547">Nucleotide-binding</keyword>
<keyword evidence="10" id="KW-1185">Reference proteome</keyword>
<reference evidence="10" key="1">
    <citation type="submission" date="2015-07" db="EMBL/GenBank/DDBJ databases">
        <title>Complete Genome of Thermincola ferriacetica strain Z-0001T.</title>
        <authorList>
            <person name="Lusk B."/>
            <person name="Badalamenti J.P."/>
            <person name="Parameswaran P."/>
            <person name="Bond D.R."/>
            <person name="Torres C.I."/>
        </authorList>
    </citation>
    <scope>NUCLEOTIDE SEQUENCE [LARGE SCALE GENOMIC DNA]</scope>
    <source>
        <strain evidence="10">Z-0001</strain>
    </source>
</reference>
<dbReference type="PATRIC" id="fig|281456.6.peg.1169"/>
<dbReference type="GO" id="GO:0016787">
    <property type="term" value="F:hydrolase activity"/>
    <property type="evidence" value="ECO:0007669"/>
    <property type="project" value="UniProtKB-KW"/>
</dbReference>
<evidence type="ECO:0000256" key="2">
    <source>
        <dbReference type="ARBA" id="ARBA00022801"/>
    </source>
</evidence>
<dbReference type="SMART" id="SM00487">
    <property type="entry name" value="DEXDc"/>
    <property type="match status" value="1"/>
</dbReference>
<dbReference type="InterPro" id="IPR049730">
    <property type="entry name" value="SNF2/RAD54-like_C"/>
</dbReference>
<dbReference type="InterPro" id="IPR038718">
    <property type="entry name" value="SNF2-like_sf"/>
</dbReference>
<keyword evidence="5" id="KW-0175">Coiled coil</keyword>
<dbReference type="PROSITE" id="PS51192">
    <property type="entry name" value="HELICASE_ATP_BIND_1"/>
    <property type="match status" value="1"/>
</dbReference>
<dbReference type="InterPro" id="IPR001650">
    <property type="entry name" value="Helicase_C-like"/>
</dbReference>
<evidence type="ECO:0000256" key="1">
    <source>
        <dbReference type="ARBA" id="ARBA00022741"/>
    </source>
</evidence>
<protein>
    <submittedName>
        <fullName evidence="9">Helicase domain-containing protein</fullName>
    </submittedName>
</protein>
<dbReference type="GO" id="GO:0004386">
    <property type="term" value="F:helicase activity"/>
    <property type="evidence" value="ECO:0007669"/>
    <property type="project" value="UniProtKB-KW"/>
</dbReference>
<dbReference type="Gene3D" id="3.40.50.10810">
    <property type="entry name" value="Tandem AAA-ATPase domain"/>
    <property type="match status" value="1"/>
</dbReference>
<proteinExistence type="predicted"/>
<feature type="domain" description="Helicase C-terminal" evidence="8">
    <location>
        <begin position="415"/>
        <end position="596"/>
    </location>
</feature>
<dbReference type="RefSeq" id="WP_052217192.1">
    <property type="nucleotide sequence ID" value="NZ_LGTE01000005.1"/>
</dbReference>
<name>A0A0L6W3W1_9FIRM</name>
<dbReference type="CDD" id="cd18793">
    <property type="entry name" value="SF2_C_SNF"/>
    <property type="match status" value="1"/>
</dbReference>
<dbReference type="PANTHER" id="PTHR10799">
    <property type="entry name" value="SNF2/RAD54 HELICASE FAMILY"/>
    <property type="match status" value="1"/>
</dbReference>
<dbReference type="Proteomes" id="UP000037175">
    <property type="component" value="Unassembled WGS sequence"/>
</dbReference>
<gene>
    <name evidence="9" type="ORF">Tfer_1101</name>
</gene>
<evidence type="ECO:0000256" key="5">
    <source>
        <dbReference type="SAM" id="Coils"/>
    </source>
</evidence>
<dbReference type="InterPro" id="IPR000330">
    <property type="entry name" value="SNF2_N"/>
</dbReference>
<evidence type="ECO:0000313" key="10">
    <source>
        <dbReference type="Proteomes" id="UP000037175"/>
    </source>
</evidence>
<feature type="compositionally biased region" description="Acidic residues" evidence="6">
    <location>
        <begin position="355"/>
        <end position="368"/>
    </location>
</feature>
<evidence type="ECO:0000313" key="9">
    <source>
        <dbReference type="EMBL" id="KNZ70225.1"/>
    </source>
</evidence>
<keyword evidence="2" id="KW-0378">Hydrolase</keyword>
<evidence type="ECO:0000259" key="7">
    <source>
        <dbReference type="PROSITE" id="PS51192"/>
    </source>
</evidence>
<dbReference type="InterPro" id="IPR027417">
    <property type="entry name" value="P-loop_NTPase"/>
</dbReference>
<feature type="domain" description="Helicase ATP-binding" evidence="7">
    <location>
        <begin position="48"/>
        <end position="214"/>
    </location>
</feature>
<dbReference type="AlphaFoldDB" id="A0A0L6W3W1"/>
<dbReference type="Pfam" id="PF00271">
    <property type="entry name" value="Helicase_C"/>
    <property type="match status" value="1"/>
</dbReference>
<dbReference type="Pfam" id="PF00176">
    <property type="entry name" value="SNF2-rel_dom"/>
    <property type="match status" value="1"/>
</dbReference>
<evidence type="ECO:0000259" key="8">
    <source>
        <dbReference type="PROSITE" id="PS51194"/>
    </source>
</evidence>
<dbReference type="Gene3D" id="3.40.50.300">
    <property type="entry name" value="P-loop containing nucleotide triphosphate hydrolases"/>
    <property type="match status" value="1"/>
</dbReference>
<organism evidence="9 10">
    <name type="scientific">Thermincola ferriacetica</name>
    <dbReference type="NCBI Taxonomy" id="281456"/>
    <lineage>
        <taxon>Bacteria</taxon>
        <taxon>Bacillati</taxon>
        <taxon>Bacillota</taxon>
        <taxon>Clostridia</taxon>
        <taxon>Eubacteriales</taxon>
        <taxon>Thermincolaceae</taxon>
        <taxon>Thermincola</taxon>
    </lineage>
</organism>
<accession>A0A0L6W3W1</accession>